<feature type="compositionally biased region" description="Pro residues" evidence="5">
    <location>
        <begin position="147"/>
        <end position="157"/>
    </location>
</feature>
<evidence type="ECO:0000256" key="2">
    <source>
        <dbReference type="ARBA" id="ARBA00023034"/>
    </source>
</evidence>
<gene>
    <name evidence="6" type="ORF">IF129_10755</name>
</gene>
<keyword evidence="4" id="KW-0472">Membrane</keyword>
<accession>A0A927EXV8</accession>
<feature type="region of interest" description="Disordered" evidence="5">
    <location>
        <begin position="136"/>
        <end position="159"/>
    </location>
</feature>
<keyword evidence="2" id="KW-0333">Golgi apparatus</keyword>
<comment type="subcellular location">
    <subcellularLocation>
        <location evidence="1">Golgi apparatus membrane</location>
        <topology evidence="1">Peripheral membrane protein</topology>
        <orientation evidence="1">Cytoplasmic side</orientation>
    </subcellularLocation>
</comment>
<evidence type="ECO:0000256" key="1">
    <source>
        <dbReference type="ARBA" id="ARBA00004255"/>
    </source>
</evidence>
<evidence type="ECO:0000313" key="6">
    <source>
        <dbReference type="EMBL" id="MBD3932034.1"/>
    </source>
</evidence>
<dbReference type="RefSeq" id="WP_191209334.1">
    <property type="nucleotide sequence ID" value="NZ_BAABKL010000050.1"/>
</dbReference>
<dbReference type="InterPro" id="IPR008628">
    <property type="entry name" value="GPP34-like"/>
</dbReference>
<proteinExistence type="predicted"/>
<reference evidence="6" key="1">
    <citation type="submission" date="2020-09" db="EMBL/GenBank/DDBJ databases">
        <title>Secondary metabolite and genome analysis of marine Streptomyces chumphonensis KK1-2T.</title>
        <authorList>
            <person name="Phongsopitanun W."/>
            <person name="Kanchanasin P."/>
            <person name="Pittayakhajonwut P."/>
            <person name="Suwanborirux K."/>
            <person name="Tanasupawat S."/>
        </authorList>
    </citation>
    <scope>NUCLEOTIDE SEQUENCE</scope>
    <source>
        <strain evidence="6">KK1-2</strain>
    </source>
</reference>
<dbReference type="GO" id="GO:0005737">
    <property type="term" value="C:cytoplasm"/>
    <property type="evidence" value="ECO:0007669"/>
    <property type="project" value="UniProtKB-ARBA"/>
</dbReference>
<dbReference type="Gene3D" id="1.10.3630.10">
    <property type="entry name" value="yeast vps74-n-term truncation variant domain like"/>
    <property type="match status" value="1"/>
</dbReference>
<dbReference type="AlphaFoldDB" id="A0A927EXV8"/>
<evidence type="ECO:0000256" key="5">
    <source>
        <dbReference type="SAM" id="MobiDB-lite"/>
    </source>
</evidence>
<dbReference type="GO" id="GO:0012505">
    <property type="term" value="C:endomembrane system"/>
    <property type="evidence" value="ECO:0007669"/>
    <property type="project" value="UniProtKB-ARBA"/>
</dbReference>
<dbReference type="GO" id="GO:0070273">
    <property type="term" value="F:phosphatidylinositol-4-phosphate binding"/>
    <property type="evidence" value="ECO:0007669"/>
    <property type="project" value="InterPro"/>
</dbReference>
<sequence>MTSPRPRPGRLADALLLHVAAASRGRPDRWRVELGLGTAGAVLVDLALAGRVAVRPGHVTVRCADRVDDPVADEVLGALLLDHRRRCLEDRLEHLAPHVYEAVLDRLLAERRLVFVPGGSGDSRASGRAGRLAGFADRRRGGRHLPARPPAAPPPGPHADALAALLRATRRERTPPGAPTPPEPAGTVCAAVAATLRSAAQTLTCPF</sequence>
<protein>
    <submittedName>
        <fullName evidence="6">GPP34 family phosphoprotein</fullName>
    </submittedName>
</protein>
<dbReference type="Pfam" id="PF05719">
    <property type="entry name" value="GPP34"/>
    <property type="match status" value="1"/>
</dbReference>
<evidence type="ECO:0000313" key="7">
    <source>
        <dbReference type="Proteomes" id="UP000632289"/>
    </source>
</evidence>
<organism evidence="6 7">
    <name type="scientific">Streptomyces chumphonensis</name>
    <dbReference type="NCBI Taxonomy" id="1214925"/>
    <lineage>
        <taxon>Bacteria</taxon>
        <taxon>Bacillati</taxon>
        <taxon>Actinomycetota</taxon>
        <taxon>Actinomycetes</taxon>
        <taxon>Kitasatosporales</taxon>
        <taxon>Streptomycetaceae</taxon>
        <taxon>Streptomyces</taxon>
    </lineage>
</organism>
<evidence type="ECO:0000256" key="4">
    <source>
        <dbReference type="ARBA" id="ARBA00023136"/>
    </source>
</evidence>
<keyword evidence="7" id="KW-1185">Reference proteome</keyword>
<dbReference type="EMBL" id="JACXYU010000004">
    <property type="protein sequence ID" value="MBD3932034.1"/>
    <property type="molecule type" value="Genomic_DNA"/>
</dbReference>
<dbReference type="InterPro" id="IPR038261">
    <property type="entry name" value="GPP34-like_sf"/>
</dbReference>
<dbReference type="Proteomes" id="UP000632289">
    <property type="component" value="Unassembled WGS sequence"/>
</dbReference>
<evidence type="ECO:0000256" key="3">
    <source>
        <dbReference type="ARBA" id="ARBA00023121"/>
    </source>
</evidence>
<comment type="caution">
    <text evidence="6">The sequence shown here is derived from an EMBL/GenBank/DDBJ whole genome shotgun (WGS) entry which is preliminary data.</text>
</comment>
<keyword evidence="3" id="KW-0446">Lipid-binding</keyword>
<name>A0A927EXV8_9ACTN</name>